<dbReference type="HOGENOM" id="CLU_259526_0_0_1"/>
<keyword evidence="6" id="KW-1185">Reference proteome</keyword>
<evidence type="ECO:0000259" key="4">
    <source>
        <dbReference type="PROSITE" id="PS50200"/>
    </source>
</evidence>
<dbReference type="SMART" id="SM00314">
    <property type="entry name" value="RA"/>
    <property type="match status" value="1"/>
</dbReference>
<feature type="compositionally biased region" description="Basic and acidic residues" evidence="2">
    <location>
        <begin position="48"/>
        <end position="68"/>
    </location>
</feature>
<dbReference type="EMBL" id="JMSN01000158">
    <property type="protein sequence ID" value="KDN36738.1"/>
    <property type="molecule type" value="Genomic_DNA"/>
</dbReference>
<dbReference type="GO" id="GO:0030160">
    <property type="term" value="F:synaptic receptor adaptor activity"/>
    <property type="evidence" value="ECO:0007669"/>
    <property type="project" value="TreeGrafter"/>
</dbReference>
<dbReference type="SUPFAM" id="SSF54236">
    <property type="entry name" value="Ubiquitin-like"/>
    <property type="match status" value="1"/>
</dbReference>
<feature type="compositionally biased region" description="Low complexity" evidence="2">
    <location>
        <begin position="779"/>
        <end position="849"/>
    </location>
</feature>
<accession>A0A066V8X7</accession>
<feature type="compositionally biased region" description="Basic and acidic residues" evidence="2">
    <location>
        <begin position="1301"/>
        <end position="1310"/>
    </location>
</feature>
<feature type="region of interest" description="Disordered" evidence="2">
    <location>
        <begin position="657"/>
        <end position="864"/>
    </location>
</feature>
<evidence type="ECO:0008006" key="7">
    <source>
        <dbReference type="Google" id="ProtNLM"/>
    </source>
</evidence>
<feature type="compositionally biased region" description="Polar residues" evidence="2">
    <location>
        <begin position="1283"/>
        <end position="1300"/>
    </location>
</feature>
<proteinExistence type="predicted"/>
<evidence type="ECO:0000313" key="5">
    <source>
        <dbReference type="EMBL" id="KDN36738.1"/>
    </source>
</evidence>
<comment type="caution">
    <text evidence="5">The sequence shown here is derived from an EMBL/GenBank/DDBJ whole genome shotgun (WGS) entry which is preliminary data.</text>
</comment>
<feature type="compositionally biased region" description="Polar residues" evidence="2">
    <location>
        <begin position="1147"/>
        <end position="1168"/>
    </location>
</feature>
<feature type="region of interest" description="Disordered" evidence="2">
    <location>
        <begin position="1146"/>
        <end position="1212"/>
    </location>
</feature>
<feature type="region of interest" description="Disordered" evidence="2">
    <location>
        <begin position="1089"/>
        <end position="1125"/>
    </location>
</feature>
<dbReference type="InterPro" id="IPR013761">
    <property type="entry name" value="SAM/pointed_sf"/>
</dbReference>
<dbReference type="Gene3D" id="1.10.150.50">
    <property type="entry name" value="Transcription Factor, Ets-1"/>
    <property type="match status" value="1"/>
</dbReference>
<dbReference type="GeneID" id="25267543"/>
<dbReference type="PANTHER" id="PTHR24135:SF28">
    <property type="entry name" value="LD13733P"/>
    <property type="match status" value="1"/>
</dbReference>
<dbReference type="PROSITE" id="PS50200">
    <property type="entry name" value="RA"/>
    <property type="match status" value="1"/>
</dbReference>
<feature type="region of interest" description="Disordered" evidence="2">
    <location>
        <begin position="596"/>
        <end position="616"/>
    </location>
</feature>
<evidence type="ECO:0000256" key="2">
    <source>
        <dbReference type="SAM" id="MobiDB-lite"/>
    </source>
</evidence>
<dbReference type="PANTHER" id="PTHR24135">
    <property type="entry name" value="SH3 AND MULTIPLE ANKYRIN REPEAT DOMAINS PROTEIN"/>
    <property type="match status" value="1"/>
</dbReference>
<dbReference type="PROSITE" id="PS50105">
    <property type="entry name" value="SAM_DOMAIN"/>
    <property type="match status" value="1"/>
</dbReference>
<feature type="region of interest" description="Disordered" evidence="2">
    <location>
        <begin position="1283"/>
        <end position="1325"/>
    </location>
</feature>
<dbReference type="GO" id="GO:0035255">
    <property type="term" value="F:ionotropic glutamate receptor binding"/>
    <property type="evidence" value="ECO:0007669"/>
    <property type="project" value="TreeGrafter"/>
</dbReference>
<dbReference type="OrthoDB" id="8883818at2759"/>
<keyword evidence="1" id="KW-0728">SH3 domain</keyword>
<dbReference type="InterPro" id="IPR001660">
    <property type="entry name" value="SAM"/>
</dbReference>
<evidence type="ECO:0000313" key="6">
    <source>
        <dbReference type="Proteomes" id="UP000027361"/>
    </source>
</evidence>
<dbReference type="SMART" id="SM00326">
    <property type="entry name" value="SH3"/>
    <property type="match status" value="2"/>
</dbReference>
<dbReference type="CDD" id="cd01786">
    <property type="entry name" value="RA_STE50"/>
    <property type="match status" value="1"/>
</dbReference>
<feature type="compositionally biased region" description="Low complexity" evidence="2">
    <location>
        <begin position="517"/>
        <end position="537"/>
    </location>
</feature>
<dbReference type="Proteomes" id="UP000027361">
    <property type="component" value="Unassembled WGS sequence"/>
</dbReference>
<feature type="compositionally biased region" description="Gly residues" evidence="2">
    <location>
        <begin position="504"/>
        <end position="516"/>
    </location>
</feature>
<feature type="compositionally biased region" description="Low complexity" evidence="2">
    <location>
        <begin position="721"/>
        <end position="734"/>
    </location>
</feature>
<dbReference type="InterPro" id="IPR000159">
    <property type="entry name" value="RA_dom"/>
</dbReference>
<dbReference type="Pfam" id="PF07647">
    <property type="entry name" value="SAM_2"/>
    <property type="match status" value="1"/>
</dbReference>
<dbReference type="SUPFAM" id="SSF50044">
    <property type="entry name" value="SH3-domain"/>
    <property type="match status" value="2"/>
</dbReference>
<dbReference type="Pfam" id="PF00788">
    <property type="entry name" value="RA"/>
    <property type="match status" value="1"/>
</dbReference>
<dbReference type="STRING" id="1037660.A0A066V8X7"/>
<feature type="region of interest" description="Disordered" evidence="2">
    <location>
        <begin position="968"/>
        <end position="998"/>
    </location>
</feature>
<evidence type="ECO:0000256" key="1">
    <source>
        <dbReference type="ARBA" id="ARBA00022443"/>
    </source>
</evidence>
<dbReference type="Gene3D" id="2.30.30.40">
    <property type="entry name" value="SH3 Domains"/>
    <property type="match status" value="1"/>
</dbReference>
<dbReference type="InterPro" id="IPR051569">
    <property type="entry name" value="SHANK"/>
</dbReference>
<dbReference type="GO" id="GO:0007165">
    <property type="term" value="P:signal transduction"/>
    <property type="evidence" value="ECO:0007669"/>
    <property type="project" value="InterPro"/>
</dbReference>
<feature type="region of interest" description="Disordered" evidence="2">
    <location>
        <begin position="346"/>
        <end position="383"/>
    </location>
</feature>
<protein>
    <recommendedName>
        <fullName evidence="7">RA-domain-containing protein</fullName>
    </recommendedName>
</protein>
<feature type="compositionally biased region" description="Gly residues" evidence="2">
    <location>
        <begin position="361"/>
        <end position="383"/>
    </location>
</feature>
<feature type="region of interest" description="Disordered" evidence="2">
    <location>
        <begin position="37"/>
        <end position="165"/>
    </location>
</feature>
<reference evidence="5 6" key="1">
    <citation type="submission" date="2014-05" db="EMBL/GenBank/DDBJ databases">
        <title>Draft genome sequence of a rare smut relative, Tilletiaria anomala UBC 951.</title>
        <authorList>
            <consortium name="DOE Joint Genome Institute"/>
            <person name="Toome M."/>
            <person name="Kuo A."/>
            <person name="Henrissat B."/>
            <person name="Lipzen A."/>
            <person name="Tritt A."/>
            <person name="Yoshinaga Y."/>
            <person name="Zane M."/>
            <person name="Barry K."/>
            <person name="Grigoriev I.V."/>
            <person name="Spatafora J.W."/>
            <person name="Aimea M.C."/>
        </authorList>
    </citation>
    <scope>NUCLEOTIDE SEQUENCE [LARGE SCALE GENOMIC DNA]</scope>
    <source>
        <strain evidence="5 6">UBC 951</strain>
    </source>
</reference>
<dbReference type="InterPro" id="IPR036028">
    <property type="entry name" value="SH3-like_dom_sf"/>
</dbReference>
<dbReference type="Gene3D" id="3.10.20.90">
    <property type="entry name" value="Phosphatidylinositol 3-kinase Catalytic Subunit, Chain A, domain 1"/>
    <property type="match status" value="1"/>
</dbReference>
<dbReference type="InterPro" id="IPR029071">
    <property type="entry name" value="Ubiquitin-like_domsf"/>
</dbReference>
<feature type="compositionally biased region" description="Low complexity" evidence="2">
    <location>
        <begin position="753"/>
        <end position="772"/>
    </location>
</feature>
<feature type="compositionally biased region" description="Low complexity" evidence="2">
    <location>
        <begin position="668"/>
        <end position="679"/>
    </location>
</feature>
<dbReference type="Pfam" id="PF00018">
    <property type="entry name" value="SH3_1"/>
    <property type="match status" value="1"/>
</dbReference>
<gene>
    <name evidence="5" type="ORF">K437DRAFT_48952</name>
</gene>
<dbReference type="RefSeq" id="XP_013240146.1">
    <property type="nucleotide sequence ID" value="XM_013384692.1"/>
</dbReference>
<feature type="region of interest" description="Disordered" evidence="2">
    <location>
        <begin position="490"/>
        <end position="568"/>
    </location>
</feature>
<feature type="domain" description="Ras-associating" evidence="4">
    <location>
        <begin position="855"/>
        <end position="934"/>
    </location>
</feature>
<dbReference type="CDD" id="cd00174">
    <property type="entry name" value="SH3"/>
    <property type="match status" value="1"/>
</dbReference>
<dbReference type="InParanoid" id="A0A066V8X7"/>
<dbReference type="InterPro" id="IPR001452">
    <property type="entry name" value="SH3_domain"/>
</dbReference>
<feature type="compositionally biased region" description="Low complexity" evidence="2">
    <location>
        <begin position="124"/>
        <end position="151"/>
    </location>
</feature>
<dbReference type="SMART" id="SM00454">
    <property type="entry name" value="SAM"/>
    <property type="match status" value="1"/>
</dbReference>
<sequence length="1325" mass="133462">MSTTPITPVAAPPYSAYLHDAHSNSPITLGLMSSSGESTSGYAAGRHGSSEEHSYVDTHGHRQHDGNGHGHANGFASRDGDSSGQLTGSSDAATHHSNSTVSDGTAGPGDRSASLGHGPGSGSSSGLDPGTGASHGSHSSAANPTTSSSAGSGPGTGAIVSGPTAASGGGLNHGAVYGSSSLNTPPISPKRPHLTRWELEDVRAWLVSVNCGQYADKFEENGINGEVLHLLDDNALKDMGILSVGQRLHILNGIFKLKEFYGLPILEGDYIPLSEEVARNSVVIGAVALGAAAAANTTYIGVTASAASNSIRDSTTSSASVPLSLSGVSAAPSLYGYATGAGAGAGTGGAGPDPGSISAGSIGGGSSTGAGGTGPSSIRGGSGSGAGGLSLNLSAGGIGGGGGGSLSASGLFNAIPSPWHIAGILREKDERIHMLEHEVNRLGEYLCRVQQDFVGICRILNVQNALSAELPPLQPFVPLRKLSEHSAASVLSHPSGLPEATHSGGSGSTSGSGPAFGSGSAATTASSSANAGAASLAPLQGQRLSPDQQALTPTGLGGGPGSSSDLQGAAELSFSLPSPIAGTAAAAATGGSINGTGAGAAEGAPTHRHQHQQHPVGAHADVNEGLQYASVAVGGHARAGDLDSPTERTPVSARLGGAVTRGVGGTGQPPSFQQQQQGGEVEMGALQMQQQQQQQETEAEGSSFVSASGTYPDVLADPPERGAAQGEAAAANARPSSYGKGHARSTDEPTLDSPTVSTSTQSQSHQSNANTSLAATPTSATHQSSSAGFSSSNTTNKLAPPSAPSLAASTTTESTASTADSATSGTSSSAAVAAAENSSTSSNPASGATSKDKPSSTDNPYKSFRVTLDDPCHKVLPAALKKYKINDDWKQYALFICYGNTERCLSYDEKPLLLFQKLKESKQNPVFMLRNIKDVKSPIAIANAKAEARGLQSGWSRVAKKREELLQASADAEASGTTGTNGEGGELPKGRSLPPLNTSLNVPGSITPALMSGGVMQRQQSLPRYVGPASALPKNGIADASTRTYAIAIYPYASERDDEFDVAVGDTYIVLSKAKGWWIVQGDSKADGTGDIDVAQAKVGDGDGDETDSATIDRSETEANGGGLVMESGWVPAGCLLEVSRPLLLPGTSTGSPATPQYPSRTSQQNTTDDSLAPDAALGGGSGGRSLSPGSAGSGNGSAGSDSLPQPSFSDVSKVPISPSIIISTSTPGVMLMDFSAPDRDLVLKRNDKLRVFKRYNHWSYCVKEGNDHSRGWVPSWFIGKATSSKPATSRNISSGSSRNADLKSGDSHNSDSAGANAAPEVGAS</sequence>
<feature type="compositionally biased region" description="Polar residues" evidence="2">
    <location>
        <begin position="82"/>
        <end position="103"/>
    </location>
</feature>
<dbReference type="SUPFAM" id="SSF47769">
    <property type="entry name" value="SAM/Pointed domain"/>
    <property type="match status" value="1"/>
</dbReference>
<evidence type="ECO:0000259" key="3">
    <source>
        <dbReference type="PROSITE" id="PS50105"/>
    </source>
</evidence>
<name>A0A066V8X7_TILAU</name>
<feature type="domain" description="SAM" evidence="3">
    <location>
        <begin position="197"/>
        <end position="260"/>
    </location>
</feature>
<dbReference type="CDD" id="cd09534">
    <property type="entry name" value="SAM_Ste11_fungal"/>
    <property type="match status" value="1"/>
</dbReference>
<organism evidence="5 6">
    <name type="scientific">Tilletiaria anomala (strain ATCC 24038 / CBS 436.72 / UBC 951)</name>
    <dbReference type="NCBI Taxonomy" id="1037660"/>
    <lineage>
        <taxon>Eukaryota</taxon>
        <taxon>Fungi</taxon>
        <taxon>Dikarya</taxon>
        <taxon>Basidiomycota</taxon>
        <taxon>Ustilaginomycotina</taxon>
        <taxon>Exobasidiomycetes</taxon>
        <taxon>Georgefischeriales</taxon>
        <taxon>Tilletiariaceae</taxon>
        <taxon>Tilletiaria</taxon>
    </lineage>
</organism>